<evidence type="ECO:0000313" key="1">
    <source>
        <dbReference type="EMBL" id="WGV23716.1"/>
    </source>
</evidence>
<dbReference type="SUPFAM" id="SSF50814">
    <property type="entry name" value="Lipocalins"/>
    <property type="match status" value="1"/>
</dbReference>
<dbReference type="AlphaFoldDB" id="A0AAJ6P7L9"/>
<protein>
    <submittedName>
        <fullName evidence="1">DUF3598 family protein</fullName>
    </submittedName>
</protein>
<sequence length="153" mass="17550">MPKQLSDFQVFPKHVGTWSGYWIRMDANAQETERFEAEITQKIVDNQWLQTNTYYYADGRIVTNDFVGKVISNDEIEIEALDVPAWGGFTTIAREHADNIIIFNVWNKATGNLLATEMINLVNQDNKCRTSQSFTEDGKLKGLMLIVEKRISN</sequence>
<reference evidence="1 2" key="1">
    <citation type="journal article" date="2023" name="Limnol Oceanogr Lett">
        <title>Environmental adaptations by the intertidal Antarctic cyanobacterium Halotia branconii CENA392 as revealed using long-read genome sequencing.</title>
        <authorList>
            <person name="Dextro R.B."/>
            <person name="Delbaje E."/>
            <person name="Freitas P.N.N."/>
            <person name="Geraldes V."/>
            <person name="Pinto E."/>
            <person name="Long P.F."/>
            <person name="Fiore M.F."/>
        </authorList>
    </citation>
    <scope>NUCLEOTIDE SEQUENCE [LARGE SCALE GENOMIC DNA]</scope>
    <source>
        <strain evidence="1 2">CENA392</strain>
    </source>
</reference>
<keyword evidence="2" id="KW-1185">Reference proteome</keyword>
<evidence type="ECO:0000313" key="2">
    <source>
        <dbReference type="Proteomes" id="UP001223520"/>
    </source>
</evidence>
<dbReference type="EMBL" id="CP124543">
    <property type="protein sequence ID" value="WGV23716.1"/>
    <property type="molecule type" value="Genomic_DNA"/>
</dbReference>
<dbReference type="KEGG" id="hbq:QI031_18085"/>
<accession>A0AAJ6P7L9</accession>
<proteinExistence type="predicted"/>
<dbReference type="Gene3D" id="2.40.128.20">
    <property type="match status" value="1"/>
</dbReference>
<dbReference type="Proteomes" id="UP001223520">
    <property type="component" value="Chromosome"/>
</dbReference>
<organism evidence="1 2">
    <name type="scientific">Halotia branconii CENA392</name>
    <dbReference type="NCBI Taxonomy" id="1539056"/>
    <lineage>
        <taxon>Bacteria</taxon>
        <taxon>Bacillati</taxon>
        <taxon>Cyanobacteriota</taxon>
        <taxon>Cyanophyceae</taxon>
        <taxon>Nostocales</taxon>
        <taxon>Nodulariaceae</taxon>
        <taxon>Halotia</taxon>
    </lineage>
</organism>
<dbReference type="InterPro" id="IPR012674">
    <property type="entry name" value="Calycin"/>
</dbReference>
<name>A0AAJ6P7L9_9CYAN</name>
<gene>
    <name evidence="1" type="ORF">QI031_18085</name>
</gene>
<dbReference type="RefSeq" id="WP_281481046.1">
    <property type="nucleotide sequence ID" value="NZ_CP124543.1"/>
</dbReference>